<feature type="compositionally biased region" description="Basic and acidic residues" evidence="2">
    <location>
        <begin position="1"/>
        <end position="16"/>
    </location>
</feature>
<dbReference type="RefSeq" id="WP_142987337.1">
    <property type="nucleotide sequence ID" value="NZ_FXTD01000010.1"/>
</dbReference>
<gene>
    <name evidence="3" type="ORF">SAMN06264867_11015</name>
</gene>
<proteinExistence type="predicted"/>
<keyword evidence="4" id="KW-1185">Reference proteome</keyword>
<evidence type="ECO:0000313" key="4">
    <source>
        <dbReference type="Proteomes" id="UP000319712"/>
    </source>
</evidence>
<accession>A0A521EBW7</accession>
<feature type="coiled-coil region" evidence="1">
    <location>
        <begin position="23"/>
        <end position="50"/>
    </location>
</feature>
<reference evidence="3 4" key="1">
    <citation type="submission" date="2017-05" db="EMBL/GenBank/DDBJ databases">
        <authorList>
            <person name="Varghese N."/>
            <person name="Submissions S."/>
        </authorList>
    </citation>
    <scope>NUCLEOTIDE SEQUENCE [LARGE SCALE GENOMIC DNA]</scope>
    <source>
        <strain evidence="3 4">DSM 19504</strain>
    </source>
</reference>
<evidence type="ECO:0000256" key="1">
    <source>
        <dbReference type="SAM" id="Coils"/>
    </source>
</evidence>
<feature type="region of interest" description="Disordered" evidence="2">
    <location>
        <begin position="1"/>
        <end position="21"/>
    </location>
</feature>
<evidence type="ECO:0000313" key="3">
    <source>
        <dbReference type="EMBL" id="SMO81405.1"/>
    </source>
</evidence>
<dbReference type="EMBL" id="FXTD01000010">
    <property type="protein sequence ID" value="SMO81405.1"/>
    <property type="molecule type" value="Genomic_DNA"/>
</dbReference>
<name>A0A521EBW7_9EURY</name>
<dbReference type="AlphaFoldDB" id="A0A521EBW7"/>
<dbReference type="Proteomes" id="UP000319712">
    <property type="component" value="Unassembled WGS sequence"/>
</dbReference>
<protein>
    <submittedName>
        <fullName evidence="3">Uncharacterized protein</fullName>
    </submittedName>
</protein>
<sequence>MTRDAVTDRWEEKAEENVEEWGEQSLETLLLAAQEELGELTQATLEYREEDGYYGPIFDEIDDLGALLIQLEDAARGHRFRDDGGDSE</sequence>
<evidence type="ECO:0000256" key="2">
    <source>
        <dbReference type="SAM" id="MobiDB-lite"/>
    </source>
</evidence>
<organism evidence="3 4">
    <name type="scientific">Halorubrum cibi</name>
    <dbReference type="NCBI Taxonomy" id="413815"/>
    <lineage>
        <taxon>Archaea</taxon>
        <taxon>Methanobacteriati</taxon>
        <taxon>Methanobacteriota</taxon>
        <taxon>Stenosarchaea group</taxon>
        <taxon>Halobacteria</taxon>
        <taxon>Halobacteriales</taxon>
        <taxon>Haloferacaceae</taxon>
        <taxon>Halorubrum</taxon>
    </lineage>
</organism>
<keyword evidence="1" id="KW-0175">Coiled coil</keyword>